<keyword evidence="1" id="KW-0863">Zinc-finger</keyword>
<dbReference type="Proteomes" id="UP000188268">
    <property type="component" value="Unassembled WGS sequence"/>
</dbReference>
<dbReference type="EMBL" id="AWWV01007164">
    <property type="protein sequence ID" value="OMO97937.1"/>
    <property type="molecule type" value="Genomic_DNA"/>
</dbReference>
<dbReference type="AlphaFoldDB" id="A0A1R3JTB7"/>
<gene>
    <name evidence="3" type="ORF">CCACVL1_04406</name>
</gene>
<dbReference type="SUPFAM" id="SSF57756">
    <property type="entry name" value="Retrovirus zinc finger-like domains"/>
    <property type="match status" value="1"/>
</dbReference>
<dbReference type="OrthoDB" id="8861096at2759"/>
<keyword evidence="4" id="KW-1185">Reference proteome</keyword>
<evidence type="ECO:0000313" key="3">
    <source>
        <dbReference type="EMBL" id="OMO97937.1"/>
    </source>
</evidence>
<evidence type="ECO:0000256" key="1">
    <source>
        <dbReference type="PROSITE-ProRule" id="PRU00047"/>
    </source>
</evidence>
<evidence type="ECO:0000313" key="4">
    <source>
        <dbReference type="Proteomes" id="UP000188268"/>
    </source>
</evidence>
<reference evidence="3 4" key="1">
    <citation type="submission" date="2013-09" db="EMBL/GenBank/DDBJ databases">
        <title>Corchorus capsularis genome sequencing.</title>
        <authorList>
            <person name="Alam M."/>
            <person name="Haque M.S."/>
            <person name="Islam M.S."/>
            <person name="Emdad E.M."/>
            <person name="Islam M.M."/>
            <person name="Ahmed B."/>
            <person name="Halim A."/>
            <person name="Hossen Q.M.M."/>
            <person name="Hossain M.Z."/>
            <person name="Ahmed R."/>
            <person name="Khan M.M."/>
            <person name="Islam R."/>
            <person name="Rashid M.M."/>
            <person name="Khan S.A."/>
            <person name="Rahman M.S."/>
            <person name="Alam M."/>
        </authorList>
    </citation>
    <scope>NUCLEOTIDE SEQUENCE [LARGE SCALE GENOMIC DNA]</scope>
    <source>
        <strain evidence="4">cv. CVL-1</strain>
        <tissue evidence="3">Whole seedling</tissue>
    </source>
</reference>
<dbReference type="InterPro" id="IPR001878">
    <property type="entry name" value="Znf_CCHC"/>
</dbReference>
<dbReference type="Gene3D" id="4.10.60.10">
    <property type="entry name" value="Zinc finger, CCHC-type"/>
    <property type="match status" value="1"/>
</dbReference>
<keyword evidence="1" id="KW-0862">Zinc</keyword>
<dbReference type="PROSITE" id="PS50158">
    <property type="entry name" value="ZF_CCHC"/>
    <property type="match status" value="1"/>
</dbReference>
<organism evidence="3 4">
    <name type="scientific">Corchorus capsularis</name>
    <name type="common">Jute</name>
    <dbReference type="NCBI Taxonomy" id="210143"/>
    <lineage>
        <taxon>Eukaryota</taxon>
        <taxon>Viridiplantae</taxon>
        <taxon>Streptophyta</taxon>
        <taxon>Embryophyta</taxon>
        <taxon>Tracheophyta</taxon>
        <taxon>Spermatophyta</taxon>
        <taxon>Magnoliopsida</taxon>
        <taxon>eudicotyledons</taxon>
        <taxon>Gunneridae</taxon>
        <taxon>Pentapetalae</taxon>
        <taxon>rosids</taxon>
        <taxon>malvids</taxon>
        <taxon>Malvales</taxon>
        <taxon>Malvaceae</taxon>
        <taxon>Grewioideae</taxon>
        <taxon>Apeibeae</taxon>
        <taxon>Corchorus</taxon>
    </lineage>
</organism>
<accession>A0A1R3JTB7</accession>
<sequence>MGDVHNDRELNLFETKMKMKKRYHRQNDKCYNCGKGGHFAWDCQFKQA</sequence>
<protein>
    <submittedName>
        <fullName evidence="3">Zinc finger, CCHC-type</fullName>
    </submittedName>
</protein>
<dbReference type="SMART" id="SM00343">
    <property type="entry name" value="ZnF_C2HC"/>
    <property type="match status" value="1"/>
</dbReference>
<dbReference type="Gramene" id="OMO97937">
    <property type="protein sequence ID" value="OMO97937"/>
    <property type="gene ID" value="CCACVL1_04406"/>
</dbReference>
<name>A0A1R3JTB7_COCAP</name>
<evidence type="ECO:0000259" key="2">
    <source>
        <dbReference type="PROSITE" id="PS50158"/>
    </source>
</evidence>
<keyword evidence="1" id="KW-0479">Metal-binding</keyword>
<dbReference type="InterPro" id="IPR036875">
    <property type="entry name" value="Znf_CCHC_sf"/>
</dbReference>
<dbReference type="Pfam" id="PF00098">
    <property type="entry name" value="zf-CCHC"/>
    <property type="match status" value="1"/>
</dbReference>
<proteinExistence type="predicted"/>
<comment type="caution">
    <text evidence="3">The sequence shown here is derived from an EMBL/GenBank/DDBJ whole genome shotgun (WGS) entry which is preliminary data.</text>
</comment>
<dbReference type="GO" id="GO:0003676">
    <property type="term" value="F:nucleic acid binding"/>
    <property type="evidence" value="ECO:0007669"/>
    <property type="project" value="InterPro"/>
</dbReference>
<feature type="domain" description="CCHC-type" evidence="2">
    <location>
        <begin position="29"/>
        <end position="43"/>
    </location>
</feature>
<dbReference type="GO" id="GO:0008270">
    <property type="term" value="F:zinc ion binding"/>
    <property type="evidence" value="ECO:0007669"/>
    <property type="project" value="UniProtKB-KW"/>
</dbReference>